<feature type="transmembrane region" description="Helical" evidence="1">
    <location>
        <begin position="20"/>
        <end position="40"/>
    </location>
</feature>
<dbReference type="RefSeq" id="WP_014210147.1">
    <property type="nucleotide sequence ID" value="NC_016604.1"/>
</dbReference>
<dbReference type="OrthoDB" id="4639836at2"/>
<evidence type="ECO:0000313" key="3">
    <source>
        <dbReference type="Proteomes" id="UP000005442"/>
    </source>
</evidence>
<keyword evidence="1" id="KW-0812">Transmembrane</keyword>
<dbReference type="KEGG" id="mrh:MycrhN_1720"/>
<reference evidence="2 3" key="1">
    <citation type="submission" date="2011-12" db="EMBL/GenBank/DDBJ databases">
        <title>Complete sequence of Mycobacterium rhodesiae NBB3.</title>
        <authorList>
            <consortium name="US DOE Joint Genome Institute"/>
            <person name="Lucas S."/>
            <person name="Han J."/>
            <person name="Lapidus A."/>
            <person name="Cheng J.-F."/>
            <person name="Goodwin L."/>
            <person name="Pitluck S."/>
            <person name="Peters L."/>
            <person name="Mikhailova N."/>
            <person name="Gu W."/>
            <person name="Detter J.C."/>
            <person name="Han C."/>
            <person name="Tapia R."/>
            <person name="Land M."/>
            <person name="Hauser L."/>
            <person name="Kyrpides N."/>
            <person name="Ivanova N."/>
            <person name="Pagani I."/>
            <person name="Mattes T."/>
            <person name="Holmes A."/>
            <person name="Rutledge P."/>
            <person name="Paulsen I."/>
            <person name="Coleman N."/>
            <person name="Woyke T."/>
        </authorList>
    </citation>
    <scope>NUCLEOTIDE SEQUENCE [LARGE SCALE GENOMIC DNA]</scope>
    <source>
        <strain evidence="2 3">NBB3</strain>
    </source>
</reference>
<accession>G8RL71</accession>
<gene>
    <name evidence="2" type="ordered locus">MycrhN_1720</name>
</gene>
<name>G8RL71_MYCRN</name>
<proteinExistence type="predicted"/>
<keyword evidence="1" id="KW-1133">Transmembrane helix</keyword>
<dbReference type="eggNOG" id="ENOG5033G3V">
    <property type="taxonomic scope" value="Bacteria"/>
</dbReference>
<dbReference type="PATRIC" id="fig|710685.3.peg.1728"/>
<keyword evidence="3" id="KW-1185">Reference proteome</keyword>
<organism evidence="2 3">
    <name type="scientific">Mycolicibacterium rhodesiae (strain NBB3)</name>
    <name type="common">Mycobacterium rhodesiae</name>
    <dbReference type="NCBI Taxonomy" id="710685"/>
    <lineage>
        <taxon>Bacteria</taxon>
        <taxon>Bacillati</taxon>
        <taxon>Actinomycetota</taxon>
        <taxon>Actinomycetes</taxon>
        <taxon>Mycobacteriales</taxon>
        <taxon>Mycobacteriaceae</taxon>
        <taxon>Mycolicibacterium</taxon>
    </lineage>
</organism>
<dbReference type="Proteomes" id="UP000005442">
    <property type="component" value="Chromosome"/>
</dbReference>
<dbReference type="HOGENOM" id="CLU_135591_1_0_11"/>
<evidence type="ECO:0000313" key="2">
    <source>
        <dbReference type="EMBL" id="AEV72333.1"/>
    </source>
</evidence>
<keyword evidence="1" id="KW-0472">Membrane</keyword>
<evidence type="ECO:0000256" key="1">
    <source>
        <dbReference type="SAM" id="Phobius"/>
    </source>
</evidence>
<dbReference type="EMBL" id="CP003169">
    <property type="protein sequence ID" value="AEV72333.1"/>
    <property type="molecule type" value="Genomic_DNA"/>
</dbReference>
<protein>
    <submittedName>
        <fullName evidence="2">Uncharacterized protein</fullName>
    </submittedName>
</protein>
<dbReference type="AlphaFoldDB" id="G8RL71"/>
<sequence>MSDELLRFVSGPTPYSSWWLWLAVSLSIILIAWYAAVFVFTMPGRRIAGLPVIGAARGELAKRRSIRAVRAIGTRHRAGELGAVPAAAAISRELRAFLQAATGTRAEYMQLDAIAAGELASAAPVLTDLTDAQFNADSVVDVGAAADSAEELIHSWS</sequence>
<dbReference type="STRING" id="710685.MycrhN_1720"/>